<keyword evidence="1" id="KW-0472">Membrane</keyword>
<name>A0A7I3ZN65_PHYPA</name>
<keyword evidence="1" id="KW-1133">Transmembrane helix</keyword>
<reference evidence="2" key="3">
    <citation type="submission" date="2020-12" db="UniProtKB">
        <authorList>
            <consortium name="EnsemblPlants"/>
        </authorList>
    </citation>
    <scope>IDENTIFICATION</scope>
</reference>
<accession>A0A7I3ZN65</accession>
<feature type="transmembrane region" description="Helical" evidence="1">
    <location>
        <begin position="25"/>
        <end position="49"/>
    </location>
</feature>
<keyword evidence="3" id="KW-1185">Reference proteome</keyword>
<protein>
    <submittedName>
        <fullName evidence="2">Uncharacterized protein</fullName>
    </submittedName>
</protein>
<evidence type="ECO:0000313" key="3">
    <source>
        <dbReference type="Proteomes" id="UP000006727"/>
    </source>
</evidence>
<reference evidence="2 3" key="1">
    <citation type="journal article" date="2008" name="Science">
        <title>The Physcomitrella genome reveals evolutionary insights into the conquest of land by plants.</title>
        <authorList>
            <person name="Rensing S."/>
            <person name="Lang D."/>
            <person name="Zimmer A."/>
            <person name="Terry A."/>
            <person name="Salamov A."/>
            <person name="Shapiro H."/>
            <person name="Nishiyama T."/>
            <person name="Perroud P.-F."/>
            <person name="Lindquist E."/>
            <person name="Kamisugi Y."/>
            <person name="Tanahashi T."/>
            <person name="Sakakibara K."/>
            <person name="Fujita T."/>
            <person name="Oishi K."/>
            <person name="Shin-I T."/>
            <person name="Kuroki Y."/>
            <person name="Toyoda A."/>
            <person name="Suzuki Y."/>
            <person name="Hashimoto A."/>
            <person name="Yamaguchi K."/>
            <person name="Sugano A."/>
            <person name="Kohara Y."/>
            <person name="Fujiyama A."/>
            <person name="Anterola A."/>
            <person name="Aoki S."/>
            <person name="Ashton N."/>
            <person name="Barbazuk W.B."/>
            <person name="Barker E."/>
            <person name="Bennetzen J."/>
            <person name="Bezanilla M."/>
            <person name="Blankenship R."/>
            <person name="Cho S.H."/>
            <person name="Dutcher S."/>
            <person name="Estelle M."/>
            <person name="Fawcett J.A."/>
            <person name="Gundlach H."/>
            <person name="Hanada K."/>
            <person name="Heyl A."/>
            <person name="Hicks K.A."/>
            <person name="Hugh J."/>
            <person name="Lohr M."/>
            <person name="Mayer K."/>
            <person name="Melkozernov A."/>
            <person name="Murata T."/>
            <person name="Nelson D."/>
            <person name="Pils B."/>
            <person name="Prigge M."/>
            <person name="Reiss B."/>
            <person name="Renner T."/>
            <person name="Rombauts S."/>
            <person name="Rushton P."/>
            <person name="Sanderfoot A."/>
            <person name="Schween G."/>
            <person name="Shiu S.-H."/>
            <person name="Stueber K."/>
            <person name="Theodoulou F.L."/>
            <person name="Tu H."/>
            <person name="Van de Peer Y."/>
            <person name="Verrier P.J."/>
            <person name="Waters E."/>
            <person name="Wood A."/>
            <person name="Yang L."/>
            <person name="Cove D."/>
            <person name="Cuming A."/>
            <person name="Hasebe M."/>
            <person name="Lucas S."/>
            <person name="Mishler D.B."/>
            <person name="Reski R."/>
            <person name="Grigoriev I."/>
            <person name="Quatrano R.S."/>
            <person name="Boore J.L."/>
        </authorList>
    </citation>
    <scope>NUCLEOTIDE SEQUENCE [LARGE SCALE GENOMIC DNA]</scope>
    <source>
        <strain evidence="2 3">cv. Gransden 2004</strain>
    </source>
</reference>
<reference evidence="2 3" key="2">
    <citation type="journal article" date="2018" name="Plant J.">
        <title>The Physcomitrella patens chromosome-scale assembly reveals moss genome structure and evolution.</title>
        <authorList>
            <person name="Lang D."/>
            <person name="Ullrich K.K."/>
            <person name="Murat F."/>
            <person name="Fuchs J."/>
            <person name="Jenkins J."/>
            <person name="Haas F.B."/>
            <person name="Piednoel M."/>
            <person name="Gundlach H."/>
            <person name="Van Bel M."/>
            <person name="Meyberg R."/>
            <person name="Vives C."/>
            <person name="Morata J."/>
            <person name="Symeonidi A."/>
            <person name="Hiss M."/>
            <person name="Muchero W."/>
            <person name="Kamisugi Y."/>
            <person name="Saleh O."/>
            <person name="Blanc G."/>
            <person name="Decker E.L."/>
            <person name="van Gessel N."/>
            <person name="Grimwood J."/>
            <person name="Hayes R.D."/>
            <person name="Graham S.W."/>
            <person name="Gunter L.E."/>
            <person name="McDaniel S.F."/>
            <person name="Hoernstein S.N.W."/>
            <person name="Larsson A."/>
            <person name="Li F.W."/>
            <person name="Perroud P.F."/>
            <person name="Phillips J."/>
            <person name="Ranjan P."/>
            <person name="Rokshar D.S."/>
            <person name="Rothfels C.J."/>
            <person name="Schneider L."/>
            <person name="Shu S."/>
            <person name="Stevenson D.W."/>
            <person name="Thummler F."/>
            <person name="Tillich M."/>
            <person name="Villarreal Aguilar J.C."/>
            <person name="Widiez T."/>
            <person name="Wong G.K."/>
            <person name="Wymore A."/>
            <person name="Zhang Y."/>
            <person name="Zimmer A.D."/>
            <person name="Quatrano R.S."/>
            <person name="Mayer K.F.X."/>
            <person name="Goodstein D."/>
            <person name="Casacuberta J.M."/>
            <person name="Vandepoele K."/>
            <person name="Reski R."/>
            <person name="Cuming A.C."/>
            <person name="Tuskan G.A."/>
            <person name="Maumus F."/>
            <person name="Salse J."/>
            <person name="Schmutz J."/>
            <person name="Rensing S.A."/>
        </authorList>
    </citation>
    <scope>NUCLEOTIDE SEQUENCE [LARGE SCALE GENOMIC DNA]</scope>
    <source>
        <strain evidence="2 3">cv. Gransden 2004</strain>
    </source>
</reference>
<dbReference type="EMBL" id="ABEU02000008">
    <property type="status" value="NOT_ANNOTATED_CDS"/>
    <property type="molecule type" value="Genomic_DNA"/>
</dbReference>
<sequence>MHTSFTNLRLQQVEALDSHLDTKRIMFYVELVLFVLFLCTLQITVRVFGGPTLLEGERKKSLVTSKLEKSMLAAISPQNLFKFLTQMMQAHNP</sequence>
<organism evidence="2 3">
    <name type="scientific">Physcomitrium patens</name>
    <name type="common">Spreading-leaved earth moss</name>
    <name type="synonym">Physcomitrella patens</name>
    <dbReference type="NCBI Taxonomy" id="3218"/>
    <lineage>
        <taxon>Eukaryota</taxon>
        <taxon>Viridiplantae</taxon>
        <taxon>Streptophyta</taxon>
        <taxon>Embryophyta</taxon>
        <taxon>Bryophyta</taxon>
        <taxon>Bryophytina</taxon>
        <taxon>Bryopsida</taxon>
        <taxon>Funariidae</taxon>
        <taxon>Funariales</taxon>
        <taxon>Funariaceae</taxon>
        <taxon>Physcomitrium</taxon>
    </lineage>
</organism>
<dbReference type="EnsemblPlants" id="Pp3c8_6270V3.2">
    <property type="protein sequence ID" value="PAC:32966338.CDS.1"/>
    <property type="gene ID" value="Pp3c8_6270"/>
</dbReference>
<evidence type="ECO:0000256" key="1">
    <source>
        <dbReference type="SAM" id="Phobius"/>
    </source>
</evidence>
<dbReference type="Proteomes" id="UP000006727">
    <property type="component" value="Chromosome 8"/>
</dbReference>
<proteinExistence type="predicted"/>
<keyword evidence="1" id="KW-0812">Transmembrane</keyword>
<dbReference type="Gramene" id="Pp3c8_6270V3.2">
    <property type="protein sequence ID" value="PAC:32966338.CDS.1"/>
    <property type="gene ID" value="Pp3c8_6270"/>
</dbReference>
<dbReference type="AlphaFoldDB" id="A0A7I3ZN65"/>
<evidence type="ECO:0000313" key="2">
    <source>
        <dbReference type="EnsemblPlants" id="PAC:32966338.CDS.1"/>
    </source>
</evidence>